<protein>
    <submittedName>
        <fullName evidence="1">Uncharacterized protein</fullName>
    </submittedName>
</protein>
<accession>A0A5C6ETH9</accession>
<keyword evidence="2" id="KW-1185">Reference proteome</keyword>
<name>A0A5C6ETH9_9BACT</name>
<gene>
    <name evidence="1" type="ORF">Poly59_36120</name>
</gene>
<comment type="caution">
    <text evidence="1">The sequence shown here is derived from an EMBL/GenBank/DDBJ whole genome shotgun (WGS) entry which is preliminary data.</text>
</comment>
<organism evidence="1 2">
    <name type="scientific">Rubripirellula reticaptiva</name>
    <dbReference type="NCBI Taxonomy" id="2528013"/>
    <lineage>
        <taxon>Bacteria</taxon>
        <taxon>Pseudomonadati</taxon>
        <taxon>Planctomycetota</taxon>
        <taxon>Planctomycetia</taxon>
        <taxon>Pirellulales</taxon>
        <taxon>Pirellulaceae</taxon>
        <taxon>Rubripirellula</taxon>
    </lineage>
</organism>
<reference evidence="1 2" key="1">
    <citation type="submission" date="2019-02" db="EMBL/GenBank/DDBJ databases">
        <title>Deep-cultivation of Planctomycetes and their phenomic and genomic characterization uncovers novel biology.</title>
        <authorList>
            <person name="Wiegand S."/>
            <person name="Jogler M."/>
            <person name="Boedeker C."/>
            <person name="Pinto D."/>
            <person name="Vollmers J."/>
            <person name="Rivas-Marin E."/>
            <person name="Kohn T."/>
            <person name="Peeters S.H."/>
            <person name="Heuer A."/>
            <person name="Rast P."/>
            <person name="Oberbeckmann S."/>
            <person name="Bunk B."/>
            <person name="Jeske O."/>
            <person name="Meyerdierks A."/>
            <person name="Storesund J.E."/>
            <person name="Kallscheuer N."/>
            <person name="Luecker S."/>
            <person name="Lage O.M."/>
            <person name="Pohl T."/>
            <person name="Merkel B.J."/>
            <person name="Hornburger P."/>
            <person name="Mueller R.-W."/>
            <person name="Bruemmer F."/>
            <person name="Labrenz M."/>
            <person name="Spormann A.M."/>
            <person name="Op Den Camp H."/>
            <person name="Overmann J."/>
            <person name="Amann R."/>
            <person name="Jetten M.S.M."/>
            <person name="Mascher T."/>
            <person name="Medema M.H."/>
            <person name="Devos D.P."/>
            <person name="Kaster A.-K."/>
            <person name="Ovreas L."/>
            <person name="Rohde M."/>
            <person name="Galperin M.Y."/>
            <person name="Jogler C."/>
        </authorList>
    </citation>
    <scope>NUCLEOTIDE SEQUENCE [LARGE SCALE GENOMIC DNA]</scope>
    <source>
        <strain evidence="1 2">Poly59</strain>
    </source>
</reference>
<sequence length="76" mass="7767">MTAGESSGSLVLLPSAVIEKSLGAFGPPPPALNGNFPGGTTVELPLRSSSVKFPSGPRLIEQDAVNICAASLYRAR</sequence>
<dbReference type="EMBL" id="SJPX01000003">
    <property type="protein sequence ID" value="TWU52015.1"/>
    <property type="molecule type" value="Genomic_DNA"/>
</dbReference>
<evidence type="ECO:0000313" key="1">
    <source>
        <dbReference type="EMBL" id="TWU52015.1"/>
    </source>
</evidence>
<proteinExistence type="predicted"/>
<dbReference type="Proteomes" id="UP000317977">
    <property type="component" value="Unassembled WGS sequence"/>
</dbReference>
<dbReference type="AlphaFoldDB" id="A0A5C6ETH9"/>
<evidence type="ECO:0000313" key="2">
    <source>
        <dbReference type="Proteomes" id="UP000317977"/>
    </source>
</evidence>